<comment type="caution">
    <text evidence="2">The sequence shown here is derived from an EMBL/GenBank/DDBJ whole genome shotgun (WGS) entry which is preliminary data.</text>
</comment>
<feature type="domain" description="4Fe-4S ferredoxin-type" evidence="1">
    <location>
        <begin position="873"/>
        <end position="902"/>
    </location>
</feature>
<gene>
    <name evidence="2" type="ORF">BC748_1377</name>
</gene>
<sequence length="1020" mass="110985">MSSNKKYWKSVEELNENSSIVETLRNNEFVEAIPTDEFLSDKDSLSSSSTTRRDFLKYVGFSTAAATLAACEGPVHKSIPYVLQPEQIIPGVADYYATTMFDGFDFANLLVKTREGRPIKIENNTVAGAKFAANARVHASVLSLYDNLRLKQTKIAGKTATWQEADLKVKASLADAKAKGGQVVILTNTLASPSTEKLIAEFIAKNPTAKHVVYDAVSESAALDAFEAVSGERALVDYDFSKANVIVSVGADFLGDWQGGGFDTGYAKGRVPQAGKMSKHFQFEANMTLSGAAADKRVPMTVANQKLALVKIYNIITGSSVATGKVANEDVVIKAAKQLRDAGSKGVLVSGIQDKNAQLLVLAINQALTSEAFSTIGTRQIRKGSNEKVAQLVADMNAGTVHTLLLSGVNPVYTLANSDAFVSGLKKVKLSVAFSIKEDETASITNIAVPAPHYLESWNDLMLTKGTYSLVQPTIKPLFSSKQFQEALLDWNGNTVSFYDYIKSNAAAYINGATWNKTLHDGVSVGTLAAATVGSADFSGAANALAQSKSAQGFELNLYTKTGLGDGQQANNPWLQEFPDPITRVSWDNYVTVSKADADKLELANEIVANGGLNGSYATIKSGKTEITVPVIVQPGQAVGTLGLALGYGRKASMKEEMQVGVNAYALYANFNNVQSVTIEKASGEHEFACVQSQRTLMGRGDIVKETTLEIFSTKYNEPQVWNPAPMVSLDHKEVEATSVDLWESFDRSIGHHFNLSIDLNSCTGCGACVIACHAENNVPVVGKSEVRRSRDMHWLRIDRYYSSEETFEKDNEKKENFNGLFGDNGSLGGFGEMENPSDNPQVVFQPIMCQHCNHAPCETVCPVAATSHGRQGQNQMAYNRCVGTRYCANNCPYKVRRFNWFLYNNNDEFDFHMNNDLGRMVINPDVNVRSRGVMEKCSMCIQMTQKTILTAKREGREVAVDEFQTACSAACSTGAMAFGDINNKANKIAELAEDKRAYHLLESVGTKPNVVYQVKVRNI</sequence>
<dbReference type="AlphaFoldDB" id="A0A4R6QDV3"/>
<dbReference type="SUPFAM" id="SSF54862">
    <property type="entry name" value="4Fe-4S ferredoxins"/>
    <property type="match status" value="1"/>
</dbReference>
<dbReference type="Gene3D" id="3.30.70.20">
    <property type="match status" value="2"/>
</dbReference>
<dbReference type="PANTHER" id="PTHR42783">
    <property type="entry name" value="GLUTAMATE SYNTHASE [NADPH] SMALL CHAIN"/>
    <property type="match status" value="1"/>
</dbReference>
<dbReference type="NCBIfam" id="TIGR04519">
    <property type="entry name" value="MoCo_extend_TAT"/>
    <property type="match status" value="1"/>
</dbReference>
<dbReference type="SUPFAM" id="SSF53706">
    <property type="entry name" value="Formate dehydrogenase/DMSO reductase, domains 1-3"/>
    <property type="match status" value="1"/>
</dbReference>
<dbReference type="Proteomes" id="UP000295260">
    <property type="component" value="Unassembled WGS sequence"/>
</dbReference>
<dbReference type="InterPro" id="IPR030948">
    <property type="entry name" value="TAT_var_transloc_signal_dom"/>
</dbReference>
<dbReference type="Pfam" id="PF13247">
    <property type="entry name" value="Fer4_11"/>
    <property type="match status" value="1"/>
</dbReference>
<evidence type="ECO:0000259" key="1">
    <source>
        <dbReference type="PROSITE" id="PS51379"/>
    </source>
</evidence>
<keyword evidence="3" id="KW-1185">Reference proteome</keyword>
<dbReference type="EMBL" id="SNXR01000012">
    <property type="protein sequence ID" value="TDP60387.1"/>
    <property type="molecule type" value="Genomic_DNA"/>
</dbReference>
<organism evidence="2 3">
    <name type="scientific">Flavobacterium dankookense</name>
    <dbReference type="NCBI Taxonomy" id="706186"/>
    <lineage>
        <taxon>Bacteria</taxon>
        <taxon>Pseudomonadati</taxon>
        <taxon>Bacteroidota</taxon>
        <taxon>Flavobacteriia</taxon>
        <taxon>Flavobacteriales</taxon>
        <taxon>Flavobacteriaceae</taxon>
        <taxon>Flavobacterium</taxon>
    </lineage>
</organism>
<dbReference type="Gene3D" id="3.40.50.740">
    <property type="match status" value="1"/>
</dbReference>
<dbReference type="CDD" id="cd10551">
    <property type="entry name" value="PsrB"/>
    <property type="match status" value="1"/>
</dbReference>
<dbReference type="OrthoDB" id="9779457at2"/>
<protein>
    <submittedName>
        <fullName evidence="2">Quinol:cytochrome c oxidoreductase iron-sulfur protein</fullName>
    </submittedName>
</protein>
<dbReference type="InterPro" id="IPR017896">
    <property type="entry name" value="4Fe4S_Fe-S-bd"/>
</dbReference>
<dbReference type="Gene3D" id="3.30.2070.10">
    <property type="entry name" value="Formate dehydrogenase/DMSO reductase"/>
    <property type="match status" value="1"/>
</dbReference>
<dbReference type="RefSeq" id="WP_133532660.1">
    <property type="nucleotide sequence ID" value="NZ_SNXR01000012.1"/>
</dbReference>
<evidence type="ECO:0000313" key="2">
    <source>
        <dbReference type="EMBL" id="TDP60387.1"/>
    </source>
</evidence>
<dbReference type="PROSITE" id="PS51379">
    <property type="entry name" value="4FE4S_FER_2"/>
    <property type="match status" value="3"/>
</dbReference>
<reference evidence="2 3" key="1">
    <citation type="submission" date="2019-03" db="EMBL/GenBank/DDBJ databases">
        <title>Genomic Encyclopedia of Archaeal and Bacterial Type Strains, Phase II (KMG-II): from individual species to whole genera.</title>
        <authorList>
            <person name="Goeker M."/>
        </authorList>
    </citation>
    <scope>NUCLEOTIDE SEQUENCE [LARGE SCALE GENOMIC DNA]</scope>
    <source>
        <strain evidence="2 3">DSM 25687</strain>
    </source>
</reference>
<feature type="domain" description="4Fe-4S ferredoxin-type" evidence="1">
    <location>
        <begin position="754"/>
        <end position="784"/>
    </location>
</feature>
<accession>A0A4R6QDV3</accession>
<evidence type="ECO:0000313" key="3">
    <source>
        <dbReference type="Proteomes" id="UP000295260"/>
    </source>
</evidence>
<proteinExistence type="predicted"/>
<feature type="domain" description="4Fe-4S ferredoxin-type" evidence="1">
    <location>
        <begin position="841"/>
        <end position="872"/>
    </location>
</feature>
<dbReference type="PANTHER" id="PTHR42783:SF3">
    <property type="entry name" value="GLUTAMATE SYNTHASE [NADPH] SMALL CHAIN-RELATED"/>
    <property type="match status" value="1"/>
</dbReference>
<name>A0A4R6QDV3_9FLAO</name>